<gene>
    <name evidence="11" type="primary">xerD</name>
    <name evidence="14" type="ordered locus">CTO_0944</name>
</gene>
<comment type="function">
    <text evidence="11">Site-specific tyrosine recombinase, which acts by catalyzing the cutting and rejoining of the recombining DNA molecules. The XerC-XerD complex is essential to convert dimers of the bacterial chromosome into monomers to permit their segregation at cell division. It also contributes to the segregational stability of plasmids.</text>
</comment>
<dbReference type="InterPro" id="IPR004107">
    <property type="entry name" value="Integrase_SAM-like_N"/>
</dbReference>
<evidence type="ECO:0000256" key="10">
    <source>
        <dbReference type="ARBA" id="ARBA00023306"/>
    </source>
</evidence>
<dbReference type="GO" id="GO:0006313">
    <property type="term" value="P:DNA transposition"/>
    <property type="evidence" value="ECO:0007669"/>
    <property type="project" value="UniProtKB-UniRule"/>
</dbReference>
<feature type="active site" evidence="11">
    <location>
        <position position="182"/>
    </location>
</feature>
<sequence length="308" mass="35541">MQIFLINKMTPSALFHKRLIEQFTIFLSVDHGISPLSVQAYCQDVLLFLQRASIEATDRINQESVFLFVEKCHKAKESETTLARRLIALKVFFHFLKDAKMLDQQPFIEHPKIWKRLPSILSTEEVNSLLDQPLNIPNLDTHIASRDAAILYTFYATGIRVSELCDLCIGDISDDFIRVTGKGRKTRLVPISIKAKQAIDAYLSSFRDELQKKNPSEEHVFLSIRGKKLDRSCVWKRITFYAKLVTTKRISPHSLRHAFATHLLNNHADLRIIQEMLGHSRISSTEIYTHVASESLIEKFHTYHPRDI</sequence>
<feature type="active site" evidence="11">
    <location>
        <position position="160"/>
    </location>
</feature>
<name>G4NM19_CHLT4</name>
<protein>
    <recommendedName>
        <fullName evidence="3 11">Tyrosine recombinase XerD</fullName>
    </recommendedName>
</protein>
<keyword evidence="8 11" id="KW-0238">DNA-binding</keyword>
<evidence type="ECO:0000313" key="14">
    <source>
        <dbReference type="EMBL" id="AEP35773.1"/>
    </source>
</evidence>
<feature type="active site" evidence="11">
    <location>
        <position position="256"/>
    </location>
</feature>
<dbReference type="CDD" id="cd00798">
    <property type="entry name" value="INT_XerDC_C"/>
    <property type="match status" value="1"/>
</dbReference>
<dbReference type="NCBIfam" id="NF001399">
    <property type="entry name" value="PRK00283.1"/>
    <property type="match status" value="1"/>
</dbReference>
<evidence type="ECO:0000256" key="6">
    <source>
        <dbReference type="ARBA" id="ARBA00022829"/>
    </source>
</evidence>
<dbReference type="SUPFAM" id="SSF56349">
    <property type="entry name" value="DNA breaking-rejoining enzymes"/>
    <property type="match status" value="1"/>
</dbReference>
<feature type="active site" description="O-(3'-phospho-DNA)-tyrosine intermediate" evidence="11">
    <location>
        <position position="288"/>
    </location>
</feature>
<organism evidence="14 15">
    <name type="scientific">Chlamydia trachomatis serovar A (strain A2497)</name>
    <dbReference type="NCBI Taxonomy" id="580047"/>
    <lineage>
        <taxon>Bacteria</taxon>
        <taxon>Pseudomonadati</taxon>
        <taxon>Chlamydiota</taxon>
        <taxon>Chlamydiia</taxon>
        <taxon>Chlamydiales</taxon>
        <taxon>Chlamydiaceae</taxon>
        <taxon>Chlamydia/Chlamydophila group</taxon>
        <taxon>Chlamydia</taxon>
    </lineage>
</organism>
<dbReference type="Gene3D" id="1.10.443.10">
    <property type="entry name" value="Intergrase catalytic core"/>
    <property type="match status" value="1"/>
</dbReference>
<evidence type="ECO:0000256" key="1">
    <source>
        <dbReference type="ARBA" id="ARBA00004496"/>
    </source>
</evidence>
<dbReference type="HAMAP" id="MF_01808">
    <property type="entry name" value="Recomb_XerC_XerD"/>
    <property type="match status" value="1"/>
</dbReference>
<dbReference type="InterPro" id="IPR023009">
    <property type="entry name" value="Tyrosine_recombinase_XerC/XerD"/>
</dbReference>
<dbReference type="InterPro" id="IPR013762">
    <property type="entry name" value="Integrase-like_cat_sf"/>
</dbReference>
<dbReference type="GO" id="GO:0009037">
    <property type="term" value="F:tyrosine-based site-specific recombinase activity"/>
    <property type="evidence" value="ECO:0007669"/>
    <property type="project" value="UniProtKB-UniRule"/>
</dbReference>
<keyword evidence="4 11" id="KW-0963">Cytoplasm</keyword>
<dbReference type="InterPro" id="IPR010998">
    <property type="entry name" value="Integrase_recombinase_N"/>
</dbReference>
<dbReference type="Proteomes" id="UP000009287">
    <property type="component" value="Chromosome"/>
</dbReference>
<dbReference type="PANTHER" id="PTHR30349:SF81">
    <property type="entry name" value="TYROSINE RECOMBINASE XERC"/>
    <property type="match status" value="1"/>
</dbReference>
<dbReference type="GO" id="GO:0005737">
    <property type="term" value="C:cytoplasm"/>
    <property type="evidence" value="ECO:0007669"/>
    <property type="project" value="UniProtKB-SubCell"/>
</dbReference>
<evidence type="ECO:0000256" key="9">
    <source>
        <dbReference type="ARBA" id="ARBA00023172"/>
    </source>
</evidence>
<dbReference type="PROSITE" id="PS51898">
    <property type="entry name" value="TYR_RECOMBINASE"/>
    <property type="match status" value="1"/>
</dbReference>
<dbReference type="HAMAP" id="MF_01807">
    <property type="entry name" value="Recomb_XerD"/>
    <property type="match status" value="1"/>
</dbReference>
<dbReference type="Pfam" id="PF00589">
    <property type="entry name" value="Phage_integrase"/>
    <property type="match status" value="1"/>
</dbReference>
<evidence type="ECO:0000256" key="11">
    <source>
        <dbReference type="HAMAP-Rule" id="MF_01807"/>
    </source>
</evidence>
<keyword evidence="9 11" id="KW-0233">DNA recombination</keyword>
<dbReference type="GO" id="GO:0051301">
    <property type="term" value="P:cell division"/>
    <property type="evidence" value="ECO:0007669"/>
    <property type="project" value="UniProtKB-KW"/>
</dbReference>
<dbReference type="EMBL" id="CP002401">
    <property type="protein sequence ID" value="AEP35773.1"/>
    <property type="molecule type" value="Genomic_DNA"/>
</dbReference>
<dbReference type="InterPro" id="IPR050090">
    <property type="entry name" value="Tyrosine_recombinase_XerCD"/>
</dbReference>
<dbReference type="PANTHER" id="PTHR30349">
    <property type="entry name" value="PHAGE INTEGRASE-RELATED"/>
    <property type="match status" value="1"/>
</dbReference>
<feature type="active site" evidence="11">
    <location>
        <position position="279"/>
    </location>
</feature>
<evidence type="ECO:0000256" key="3">
    <source>
        <dbReference type="ARBA" id="ARBA00015810"/>
    </source>
</evidence>
<dbReference type="PROSITE" id="PS51900">
    <property type="entry name" value="CB"/>
    <property type="match status" value="1"/>
</dbReference>
<feature type="domain" description="Core-binding (CB)" evidence="13">
    <location>
        <begin position="14"/>
        <end position="97"/>
    </location>
</feature>
<reference evidence="14 15" key="1">
    <citation type="journal article" date="2011" name="J. Exp. Med.">
        <title>A live-attenuated chlamydial vaccine protects against trachoma in nonhuman primates.</title>
        <authorList>
            <person name="Kari L."/>
            <person name="Whitmire W.M."/>
            <person name="Olivares-Zavaleta N."/>
            <person name="Goheen M.M."/>
            <person name="Taylor L.D."/>
            <person name="Carlson J.H."/>
            <person name="Sturdevant G.L."/>
            <person name="Lu C."/>
            <person name="Bakios L.E."/>
            <person name="Randall L.B."/>
            <person name="Parnell M.J."/>
            <person name="Zhong G."/>
            <person name="Caldwell H.D."/>
        </authorList>
    </citation>
    <scope>NUCLEOTIDE SEQUENCE [LARGE SCALE GENOMIC DNA]</scope>
    <source>
        <strain evidence="14 15">A2497</strain>
    </source>
</reference>
<keyword evidence="10 11" id="KW-0131">Cell cycle</keyword>
<proteinExistence type="inferred from homology"/>
<evidence type="ECO:0000256" key="4">
    <source>
        <dbReference type="ARBA" id="ARBA00022490"/>
    </source>
</evidence>
<evidence type="ECO:0000259" key="13">
    <source>
        <dbReference type="PROSITE" id="PS51900"/>
    </source>
</evidence>
<evidence type="ECO:0000256" key="7">
    <source>
        <dbReference type="ARBA" id="ARBA00022908"/>
    </source>
</evidence>
<comment type="subunit">
    <text evidence="11">Forms a cyclic heterotetrameric complex composed of two molecules of XerC and two molecules of XerD.</text>
</comment>
<dbReference type="InterPro" id="IPR011010">
    <property type="entry name" value="DNA_brk_join_enz"/>
</dbReference>
<comment type="subcellular location">
    <subcellularLocation>
        <location evidence="1 11">Cytoplasm</location>
    </subcellularLocation>
</comment>
<dbReference type="AlphaFoldDB" id="G4NM19"/>
<evidence type="ECO:0000259" key="12">
    <source>
        <dbReference type="PROSITE" id="PS51898"/>
    </source>
</evidence>
<keyword evidence="7 11" id="KW-0229">DNA integration</keyword>
<dbReference type="Pfam" id="PF02899">
    <property type="entry name" value="Phage_int_SAM_1"/>
    <property type="match status" value="1"/>
</dbReference>
<dbReference type="Gene3D" id="1.10.150.130">
    <property type="match status" value="1"/>
</dbReference>
<evidence type="ECO:0000256" key="8">
    <source>
        <dbReference type="ARBA" id="ARBA00023125"/>
    </source>
</evidence>
<comment type="similarity">
    <text evidence="2 11">Belongs to the 'phage' integrase family. XerD subfamily.</text>
</comment>
<dbReference type="GO" id="GO:0007059">
    <property type="term" value="P:chromosome segregation"/>
    <property type="evidence" value="ECO:0007669"/>
    <property type="project" value="UniProtKB-UniRule"/>
</dbReference>
<dbReference type="GO" id="GO:0003677">
    <property type="term" value="F:DNA binding"/>
    <property type="evidence" value="ECO:0007669"/>
    <property type="project" value="UniProtKB-UniRule"/>
</dbReference>
<accession>G4NM19</accession>
<dbReference type="KEGG" id="cra:CTO_0944"/>
<dbReference type="SUPFAM" id="SSF47823">
    <property type="entry name" value="lambda integrase-like, N-terminal domain"/>
    <property type="match status" value="1"/>
</dbReference>
<evidence type="ECO:0000313" key="15">
    <source>
        <dbReference type="Proteomes" id="UP000009287"/>
    </source>
</evidence>
<keyword evidence="6 11" id="KW-0159">Chromosome partition</keyword>
<keyword evidence="5 11" id="KW-0132">Cell division</keyword>
<dbReference type="InterPro" id="IPR044068">
    <property type="entry name" value="CB"/>
</dbReference>
<feature type="domain" description="Tyr recombinase" evidence="12">
    <location>
        <begin position="116"/>
        <end position="301"/>
    </location>
</feature>
<feature type="active site" evidence="11">
    <location>
        <position position="253"/>
    </location>
</feature>
<dbReference type="PATRIC" id="fig|580047.4.peg.960"/>
<dbReference type="InterPro" id="IPR011932">
    <property type="entry name" value="Recomb_XerD"/>
</dbReference>
<evidence type="ECO:0000256" key="5">
    <source>
        <dbReference type="ARBA" id="ARBA00022618"/>
    </source>
</evidence>
<dbReference type="InterPro" id="IPR002104">
    <property type="entry name" value="Integrase_catalytic"/>
</dbReference>
<evidence type="ECO:0000256" key="2">
    <source>
        <dbReference type="ARBA" id="ARBA00010450"/>
    </source>
</evidence>